<dbReference type="Pfam" id="PF07310">
    <property type="entry name" value="PAS_5"/>
    <property type="match status" value="1"/>
</dbReference>
<organism evidence="1 2">
    <name type="scientific">Shimia gijangensis</name>
    <dbReference type="NCBI Taxonomy" id="1470563"/>
    <lineage>
        <taxon>Bacteria</taxon>
        <taxon>Pseudomonadati</taxon>
        <taxon>Pseudomonadota</taxon>
        <taxon>Alphaproteobacteria</taxon>
        <taxon>Rhodobacterales</taxon>
        <taxon>Roseobacteraceae</taxon>
    </lineage>
</organism>
<evidence type="ECO:0000313" key="2">
    <source>
        <dbReference type="Proteomes" id="UP000183982"/>
    </source>
</evidence>
<reference evidence="2" key="1">
    <citation type="submission" date="2016-11" db="EMBL/GenBank/DDBJ databases">
        <authorList>
            <person name="Varghese N."/>
            <person name="Submissions S."/>
        </authorList>
    </citation>
    <scope>NUCLEOTIDE SEQUENCE [LARGE SCALE GENOMIC DNA]</scope>
    <source>
        <strain evidence="2">DSM 100564</strain>
    </source>
</reference>
<name>A0A1M6PV01_9RHOB</name>
<dbReference type="STRING" id="1470563.SAMN05444000_11959"/>
<gene>
    <name evidence="1" type="ORF">SAMN05444000_11959</name>
</gene>
<dbReference type="Proteomes" id="UP000183982">
    <property type="component" value="Unassembled WGS sequence"/>
</dbReference>
<protein>
    <submittedName>
        <fullName evidence="1">PAS domain-containing protein</fullName>
    </submittedName>
</protein>
<proteinExistence type="predicted"/>
<sequence length="220" mass="24719">MGLFDNGLGRKPERRAGAVLREIEAYWEALREDRDMPCRTELDPRGFQSALRHAFILERMAPGMARIRIGGSLLNDVMGMDVRGMPISSLICDDARNSFRLALEDVFRGPAKARLSLIGERGLGRPTLEGELLLLPLRSSKGDVTRVLGGLRQGVKSGLDPGDFFLKAVFCASCTGNRKRKAPPRRLPLGHGLNPLPFQRLCCRHFPAPWQQRRRTFGWW</sequence>
<evidence type="ECO:0000313" key="1">
    <source>
        <dbReference type="EMBL" id="SHK11779.1"/>
    </source>
</evidence>
<dbReference type="OrthoDB" id="8478628at2"/>
<dbReference type="EMBL" id="FQZQ01000019">
    <property type="protein sequence ID" value="SHK11779.1"/>
    <property type="molecule type" value="Genomic_DNA"/>
</dbReference>
<dbReference type="InterPro" id="IPR009922">
    <property type="entry name" value="DUF1457"/>
</dbReference>
<accession>A0A1M6PV01</accession>
<dbReference type="AlphaFoldDB" id="A0A1M6PV01"/>
<keyword evidence="2" id="KW-1185">Reference proteome</keyword>
<dbReference type="RefSeq" id="WP_073254861.1">
    <property type="nucleotide sequence ID" value="NZ_FQZQ01000019.1"/>
</dbReference>